<accession>A0A2S1LXY4</accession>
<keyword evidence="2" id="KW-1185">Reference proteome</keyword>
<protein>
    <recommendedName>
        <fullName evidence="3">HEAT repeat domain-containing protein</fullName>
    </recommendedName>
</protein>
<dbReference type="EMBL" id="CP025785">
    <property type="protein sequence ID" value="AWG43158.1"/>
    <property type="molecule type" value="Genomic_DNA"/>
</dbReference>
<dbReference type="InterPro" id="IPR016024">
    <property type="entry name" value="ARM-type_fold"/>
</dbReference>
<name>A0A2S1LXY4_9SPIR</name>
<gene>
    <name evidence="1" type="ORF">CR532_04265</name>
</gene>
<sequence>MRYLGFILLFFIVFDVFSVKAPILPTEPLAPVAPEFGTDKEINENTFESNFTKNSDIKDINLNVKQVNDAISYGLDVQVIEIVKRLKKSGDGEYNALLEKRLQKTFNVELKREILDLFLSLKYVGGVNVANYILDNYEIKRYPNNLINTAILYLKELGRRDFLQKTLIDILENKEGNIVATAAYYLGELSSIQYAKNMIDIYDKYSGNDGVKSAILIALGKSNAIEYENKIYEISLDNYENPAIKAAAIRALSYLVPEKITANADLYLQDNNNNSNIKIALIEALSRDVSLQSKEILQDFLRDSDDNIRVKAINAIQGHRDTISKEVLIYKIKSDPSLKVREVSGKALIDMGSGYEEIKNIILNPTTENNFKLTMFRHLLDKDVSSARLIALELLRIENIHKPSKVLTDVAMLLAARKGNFDDFYSKIISSRNVDLRNLAIKGAVYNKSTALSSRLKEIKKTTSSEYLRGLLTDY</sequence>
<evidence type="ECO:0000313" key="2">
    <source>
        <dbReference type="Proteomes" id="UP000244655"/>
    </source>
</evidence>
<organism evidence="1 2">
    <name type="scientific">Candidatus Borreliella tachyglossi</name>
    <dbReference type="NCBI Taxonomy" id="1964448"/>
    <lineage>
        <taxon>Bacteria</taxon>
        <taxon>Pseudomonadati</taxon>
        <taxon>Spirochaetota</taxon>
        <taxon>Spirochaetia</taxon>
        <taxon>Spirochaetales</taxon>
        <taxon>Borreliaceae</taxon>
        <taxon>Borreliella</taxon>
    </lineage>
</organism>
<dbReference type="OrthoDB" id="350089at2"/>
<dbReference type="Gene3D" id="1.25.10.10">
    <property type="entry name" value="Leucine-rich Repeat Variant"/>
    <property type="match status" value="1"/>
</dbReference>
<dbReference type="Proteomes" id="UP000244655">
    <property type="component" value="Chromosome"/>
</dbReference>
<dbReference type="SUPFAM" id="SSF48371">
    <property type="entry name" value="ARM repeat"/>
    <property type="match status" value="1"/>
</dbReference>
<dbReference type="InterPro" id="IPR011989">
    <property type="entry name" value="ARM-like"/>
</dbReference>
<dbReference type="AlphaFoldDB" id="A0A2S1LXY4"/>
<evidence type="ECO:0008006" key="3">
    <source>
        <dbReference type="Google" id="ProtNLM"/>
    </source>
</evidence>
<reference evidence="1 2" key="1">
    <citation type="submission" date="2018-01" db="EMBL/GenBank/DDBJ databases">
        <title>Genome sequence of Borrelia tachyglossi.</title>
        <authorList>
            <person name="Gofton A.W."/>
        </authorList>
    </citation>
    <scope>NUCLEOTIDE SEQUENCE [LARGE SCALE GENOMIC DNA]</scope>
    <source>
        <strain evidence="1 2">Bc-F10-1268</strain>
    </source>
</reference>
<dbReference type="RefSeq" id="WP_108729557.1">
    <property type="nucleotide sequence ID" value="NZ_CP025785.1"/>
</dbReference>
<evidence type="ECO:0000313" key="1">
    <source>
        <dbReference type="EMBL" id="AWG43158.1"/>
    </source>
</evidence>
<proteinExistence type="predicted"/>